<dbReference type="Proteomes" id="UP000050975">
    <property type="component" value="Unassembled WGS sequence"/>
</dbReference>
<reference evidence="1 2" key="1">
    <citation type="journal article" date="2015" name="Microbiome">
        <title>Genomic resolution of linkages in carbon, nitrogen, and sulfur cycling among widespread estuary sediment bacteria.</title>
        <authorList>
            <person name="Baker B.J."/>
            <person name="Lazar C.S."/>
            <person name="Teske A.P."/>
            <person name="Dick G.J."/>
        </authorList>
    </citation>
    <scope>NUCLEOTIDE SEQUENCE [LARGE SCALE GENOMIC DNA]</scope>
    <source>
        <strain evidence="1">SM1_77</strain>
    </source>
</reference>
<gene>
    <name evidence="1" type="ORF">AMJ74_03655</name>
</gene>
<protein>
    <submittedName>
        <fullName evidence="1">Uncharacterized protein</fullName>
    </submittedName>
</protein>
<sequence>MKKARDRLLGRKLLLMGSKAFRAKKLPISVARNIDEARVRRMRTIVGEVPGACRLFQDYLKRRKCKSVVVGHAKSIRYNAGNWKTKQYGQSVTEREKNMIEECDSAIIIWQDNSGVIAENLELLKRLGKPTFLYGYHSKTGVKKIGWLDPKRVYDPYYNWKEYMRSKRKRNS</sequence>
<evidence type="ECO:0000313" key="1">
    <source>
        <dbReference type="EMBL" id="KPL14293.1"/>
    </source>
</evidence>
<proteinExistence type="predicted"/>
<evidence type="ECO:0000313" key="2">
    <source>
        <dbReference type="Proteomes" id="UP000050975"/>
    </source>
</evidence>
<name>A0A0S8K089_UNCW3</name>
<organism evidence="1 2">
    <name type="scientific">candidate division WOR_3 bacterium SM1_77</name>
    <dbReference type="NCBI Taxonomy" id="1703778"/>
    <lineage>
        <taxon>Bacteria</taxon>
        <taxon>Bacteria division WOR-3</taxon>
    </lineage>
</organism>
<comment type="caution">
    <text evidence="1">The sequence shown here is derived from an EMBL/GenBank/DDBJ whole genome shotgun (WGS) entry which is preliminary data.</text>
</comment>
<accession>A0A0S8K089</accession>
<dbReference type="AlphaFoldDB" id="A0A0S8K089"/>
<dbReference type="EMBL" id="LJVE01000057">
    <property type="protein sequence ID" value="KPL14293.1"/>
    <property type="molecule type" value="Genomic_DNA"/>
</dbReference>